<reference evidence="1 2" key="1">
    <citation type="submission" date="2016-11" db="EMBL/GenBank/DDBJ databases">
        <title>Identification of Bacillus cereus isolated from egg-white.</title>
        <authorList>
            <person name="Soni A."/>
            <person name="Oey I."/>
            <person name="Silcock P."/>
            <person name="Bremer P."/>
        </authorList>
    </citation>
    <scope>NUCLEOTIDE SEQUENCE [LARGE SCALE GENOMIC DNA]</scope>
    <source>
        <strain evidence="1 2">NZAS03</strain>
    </source>
</reference>
<protein>
    <recommendedName>
        <fullName evidence="3">PqqD family protein</fullName>
    </recommendedName>
</protein>
<dbReference type="InterPro" id="IPR008792">
    <property type="entry name" value="PQQD"/>
</dbReference>
<organism evidence="1 2">
    <name type="scientific">Bacillus cereus</name>
    <dbReference type="NCBI Taxonomy" id="1396"/>
    <lineage>
        <taxon>Bacteria</taxon>
        <taxon>Bacillati</taxon>
        <taxon>Bacillota</taxon>
        <taxon>Bacilli</taxon>
        <taxon>Bacillales</taxon>
        <taxon>Bacillaceae</taxon>
        <taxon>Bacillus</taxon>
        <taxon>Bacillus cereus group</taxon>
    </lineage>
</organism>
<sequence>MNITYVKKDSVVFTEVDGEAVLLDTKAGTYFGLDEMGSFVWRQIENKLNADEIIELVKDNYEIDSSQLDIIKNDIGSFLSKLEEKSLVYQGDQK</sequence>
<evidence type="ECO:0000313" key="2">
    <source>
        <dbReference type="Proteomes" id="UP000186535"/>
    </source>
</evidence>
<evidence type="ECO:0008006" key="3">
    <source>
        <dbReference type="Google" id="ProtNLM"/>
    </source>
</evidence>
<dbReference type="RefSeq" id="WP_073516999.1">
    <property type="nucleotide sequence ID" value="NZ_MPOM01000007.1"/>
</dbReference>
<dbReference type="Gene3D" id="1.10.10.1150">
    <property type="entry name" value="Coenzyme PQQ synthesis protein D (PqqD)"/>
    <property type="match status" value="1"/>
</dbReference>
<evidence type="ECO:0000313" key="1">
    <source>
        <dbReference type="EMBL" id="OKA38745.1"/>
    </source>
</evidence>
<accession>A0A1C4FN65</accession>
<dbReference type="InterPro" id="IPR041881">
    <property type="entry name" value="PqqD_sf"/>
</dbReference>
<proteinExistence type="predicted"/>
<dbReference type="EMBL" id="MPON01000002">
    <property type="protein sequence ID" value="OKA38745.1"/>
    <property type="molecule type" value="Genomic_DNA"/>
</dbReference>
<dbReference type="AlphaFoldDB" id="A0A1C4FN65"/>
<dbReference type="Proteomes" id="UP000186535">
    <property type="component" value="Unassembled WGS sequence"/>
</dbReference>
<dbReference type="Pfam" id="PF05402">
    <property type="entry name" value="PqqD"/>
    <property type="match status" value="1"/>
</dbReference>
<name>A0A1C4FN65_BACCE</name>
<gene>
    <name evidence="1" type="ORF">BJR07_12610</name>
</gene>
<comment type="caution">
    <text evidence="1">The sequence shown here is derived from an EMBL/GenBank/DDBJ whole genome shotgun (WGS) entry which is preliminary data.</text>
</comment>